<dbReference type="AlphaFoldDB" id="A0AAV7XPI3"/>
<accession>A0AAV7XPI3</accession>
<feature type="signal peptide" evidence="2">
    <location>
        <begin position="1"/>
        <end position="18"/>
    </location>
</feature>
<comment type="caution">
    <text evidence="1">Lacks conserved residue(s) required for the propagation of feature annotation.</text>
</comment>
<proteinExistence type="predicted"/>
<dbReference type="PROSITE" id="PS50026">
    <property type="entry name" value="EGF_3"/>
    <property type="match status" value="1"/>
</dbReference>
<organism evidence="4 5">
    <name type="scientific">Megalurothrips usitatus</name>
    <name type="common">bean blossom thrips</name>
    <dbReference type="NCBI Taxonomy" id="439358"/>
    <lineage>
        <taxon>Eukaryota</taxon>
        <taxon>Metazoa</taxon>
        <taxon>Ecdysozoa</taxon>
        <taxon>Arthropoda</taxon>
        <taxon>Hexapoda</taxon>
        <taxon>Insecta</taxon>
        <taxon>Pterygota</taxon>
        <taxon>Neoptera</taxon>
        <taxon>Paraneoptera</taxon>
        <taxon>Thysanoptera</taxon>
        <taxon>Terebrantia</taxon>
        <taxon>Thripoidea</taxon>
        <taxon>Thripidae</taxon>
        <taxon>Megalurothrips</taxon>
    </lineage>
</organism>
<dbReference type="InterPro" id="IPR012337">
    <property type="entry name" value="RNaseH-like_sf"/>
</dbReference>
<dbReference type="InterPro" id="IPR002049">
    <property type="entry name" value="LE_dom"/>
</dbReference>
<dbReference type="PANTHER" id="PTHR37162:SF1">
    <property type="entry name" value="BED-TYPE DOMAIN-CONTAINING PROTEIN"/>
    <property type="match status" value="1"/>
</dbReference>
<dbReference type="InterPro" id="IPR000742">
    <property type="entry name" value="EGF"/>
</dbReference>
<feature type="domain" description="EGF-like" evidence="3">
    <location>
        <begin position="423"/>
        <end position="455"/>
    </location>
</feature>
<sequence>MLLLAVLAAVIGLGGVSPTGLVQNPRSAAVIQLKLEETDAETTISSTGEFTSSMIEEPKRRINMTGDSYDGWTTIGWDARNRTVGEPVAVGEVVRFQLNATPNVKSKIRMGLCGGQCSVVTSWGISRGPRPQLGHITWVSRSSDINDNMNSHDLKSYTGPWSFASEPYHTFAVERRTETQMVVWAEIDGQRSDEVLLPLTADRDKLFVSSFVGPYRFLSSSNTESKVLTRRTAPGLLVSPLLPGARGGGQHWLCFEVEHGKADTTRDPQPGLLITAEDVHGSRRAVALVQHQSEGWTNSRVLIPWSSEPWRLIISGPPSSMVQAMGECDHSKDDPVQVGELGGEYKSPDAQFVPFNFSSLPKRGPYRADRDAEECFNGGRFNGSGCFCEPGFMGSRCERACTPGFVGDNCDVKCKERLKCTEDESLCSSNCWGSLVCDEIGHCRCAPGFKGERCQTPPEFSPPPHTFVICRRIVGWFALARRTVGTFCRATKAQSNPWRLVPKFSNGQGELNAPHTMGKYGKYLKKYSSTWEKEASLKGWLTSNSEENVLNGQPEAFCKVCQQALRAHHADLLKHTTTAKHLANARKFDRKTQPSLHNYGAVEVSETAKFADLKLAVFIATHCSVNTIDHLGELLNELGAGSPLEKVRCHRTKCSKLIENVIAPTFLKELVDDVGDSPFSLIVDEVTDNSTSKFMGVCVRYFSQGRGRMITDFLGLILVRDCTGAALAAAVVEFLRMEVVKLPLQNLQGVGVDGASNMCGQNNSFYTHLKKQVPHLMLFKCVCHSIDKCAEHAYAKLPADLSDLLDDTNTWFNKSAKKWGEYCDYYKTSTGKNPKKLVSRSKTRWLVWVPCSDVIIDQWFELKGYFTLKGEGPQVSGKSLFSFESYISIQLCLTSLSRAIERQRISANCTVRAICCTSFSLDMPCLVYKRSAAPLSRPMPTLLSCTPTCAPKFSSLLDEF</sequence>
<comment type="caution">
    <text evidence="4">The sequence shown here is derived from an EMBL/GenBank/DDBJ whole genome shotgun (WGS) entry which is preliminary data.</text>
</comment>
<reference evidence="4" key="1">
    <citation type="submission" date="2022-12" db="EMBL/GenBank/DDBJ databases">
        <title>Chromosome-level genome assembly of the bean flower thrips Megalurothrips usitatus.</title>
        <authorList>
            <person name="Ma L."/>
            <person name="Liu Q."/>
            <person name="Li H."/>
            <person name="Cai W."/>
        </authorList>
    </citation>
    <scope>NUCLEOTIDE SEQUENCE</scope>
    <source>
        <strain evidence="4">Cailab_2022a</strain>
    </source>
</reference>
<evidence type="ECO:0000256" key="1">
    <source>
        <dbReference type="PROSITE-ProRule" id="PRU00076"/>
    </source>
</evidence>
<dbReference type="GO" id="GO:0048513">
    <property type="term" value="P:animal organ development"/>
    <property type="evidence" value="ECO:0007669"/>
    <property type="project" value="UniProtKB-ARBA"/>
</dbReference>
<feature type="chain" id="PRO_5043630831" description="EGF-like domain-containing protein" evidence="2">
    <location>
        <begin position="19"/>
        <end position="960"/>
    </location>
</feature>
<keyword evidence="1" id="KW-0245">EGF-like domain</keyword>
<protein>
    <recommendedName>
        <fullName evidence="3">EGF-like domain-containing protein</fullName>
    </recommendedName>
</protein>
<dbReference type="PROSITE" id="PS01186">
    <property type="entry name" value="EGF_2"/>
    <property type="match status" value="1"/>
</dbReference>
<evidence type="ECO:0000313" key="4">
    <source>
        <dbReference type="EMBL" id="KAJ1526580.1"/>
    </source>
</evidence>
<dbReference type="PROSITE" id="PS00022">
    <property type="entry name" value="EGF_1"/>
    <property type="match status" value="2"/>
</dbReference>
<keyword evidence="5" id="KW-1185">Reference proteome</keyword>
<dbReference type="SUPFAM" id="SSF53098">
    <property type="entry name" value="Ribonuclease H-like"/>
    <property type="match status" value="1"/>
</dbReference>
<dbReference type="Proteomes" id="UP001075354">
    <property type="component" value="Chromosome 6"/>
</dbReference>
<dbReference type="InterPro" id="IPR025398">
    <property type="entry name" value="DUF4371"/>
</dbReference>
<keyword evidence="2" id="KW-0732">Signal</keyword>
<evidence type="ECO:0000259" key="3">
    <source>
        <dbReference type="PROSITE" id="PS50026"/>
    </source>
</evidence>
<dbReference type="Gene3D" id="2.170.300.10">
    <property type="entry name" value="Tie2 ligand-binding domain superfamily"/>
    <property type="match status" value="1"/>
</dbReference>
<feature type="disulfide bond" evidence="1">
    <location>
        <begin position="427"/>
        <end position="437"/>
    </location>
</feature>
<feature type="disulfide bond" evidence="1">
    <location>
        <begin position="445"/>
        <end position="454"/>
    </location>
</feature>
<gene>
    <name evidence="4" type="ORF">ONE63_008166</name>
</gene>
<dbReference type="CDD" id="cd00055">
    <property type="entry name" value="EGF_Lam"/>
    <property type="match status" value="1"/>
</dbReference>
<evidence type="ECO:0000256" key="2">
    <source>
        <dbReference type="SAM" id="SignalP"/>
    </source>
</evidence>
<name>A0AAV7XPI3_9NEOP</name>
<keyword evidence="1" id="KW-1015">Disulfide bond</keyword>
<dbReference type="EMBL" id="JAPTSV010000006">
    <property type="protein sequence ID" value="KAJ1526580.1"/>
    <property type="molecule type" value="Genomic_DNA"/>
</dbReference>
<dbReference type="PANTHER" id="PTHR37162">
    <property type="entry name" value="HAT FAMILY DIMERISATION DOMAINCONTAINING PROTEIN-RELATED"/>
    <property type="match status" value="1"/>
</dbReference>
<evidence type="ECO:0000313" key="5">
    <source>
        <dbReference type="Proteomes" id="UP001075354"/>
    </source>
</evidence>
<dbReference type="Pfam" id="PF14291">
    <property type="entry name" value="DUF4371"/>
    <property type="match status" value="1"/>
</dbReference>
<dbReference type="GO" id="GO:0048731">
    <property type="term" value="P:system development"/>
    <property type="evidence" value="ECO:0007669"/>
    <property type="project" value="UniProtKB-ARBA"/>
</dbReference>